<dbReference type="GeneID" id="96246687"/>
<feature type="chain" id="PRO_5046789587" description="DUF732 domain-containing protein" evidence="1">
    <location>
        <begin position="20"/>
        <end position="111"/>
    </location>
</feature>
<proteinExistence type="predicted"/>
<evidence type="ECO:0008006" key="4">
    <source>
        <dbReference type="Google" id="ProtNLM"/>
    </source>
</evidence>
<evidence type="ECO:0000313" key="3">
    <source>
        <dbReference type="Proteomes" id="UP001550628"/>
    </source>
</evidence>
<dbReference type="RefSeq" id="WP_030524843.1">
    <property type="nucleotide sequence ID" value="NZ_JBEXYG010000008.1"/>
</dbReference>
<accession>A0ABV2WVR7</accession>
<name>A0ABV2WVR7_9NOCA</name>
<dbReference type="PROSITE" id="PS51257">
    <property type="entry name" value="PROKAR_LIPOPROTEIN"/>
    <property type="match status" value="1"/>
</dbReference>
<keyword evidence="1" id="KW-0732">Signal</keyword>
<gene>
    <name evidence="2" type="ORF">ABZ510_24350</name>
</gene>
<organism evidence="2 3">
    <name type="scientific">Nocardia rhamnosiphila</name>
    <dbReference type="NCBI Taxonomy" id="426716"/>
    <lineage>
        <taxon>Bacteria</taxon>
        <taxon>Bacillati</taxon>
        <taxon>Actinomycetota</taxon>
        <taxon>Actinomycetes</taxon>
        <taxon>Mycobacteriales</taxon>
        <taxon>Nocardiaceae</taxon>
        <taxon>Nocardia</taxon>
    </lineage>
</organism>
<sequence length="111" mass="11714">MRKTLIAATFVILPLFAAACGSDTDSAPALTEADLSKSLQEKGLQDPAFADCAAKLYIGEGISQDGLRTMVSDEFDTRMADPETLGMSPEDADKARAATNKIVTECLGKAQ</sequence>
<comment type="caution">
    <text evidence="2">The sequence shown here is derived from an EMBL/GenBank/DDBJ whole genome shotgun (WGS) entry which is preliminary data.</text>
</comment>
<feature type="signal peptide" evidence="1">
    <location>
        <begin position="1"/>
        <end position="19"/>
    </location>
</feature>
<dbReference type="EMBL" id="JBEYBF010000019">
    <property type="protein sequence ID" value="MEU1954986.1"/>
    <property type="molecule type" value="Genomic_DNA"/>
</dbReference>
<evidence type="ECO:0000313" key="2">
    <source>
        <dbReference type="EMBL" id="MEU1954986.1"/>
    </source>
</evidence>
<protein>
    <recommendedName>
        <fullName evidence="4">DUF732 domain-containing protein</fullName>
    </recommendedName>
</protein>
<keyword evidence="3" id="KW-1185">Reference proteome</keyword>
<reference evidence="2 3" key="1">
    <citation type="submission" date="2024-06" db="EMBL/GenBank/DDBJ databases">
        <title>The Natural Products Discovery Center: Release of the First 8490 Sequenced Strains for Exploring Actinobacteria Biosynthetic Diversity.</title>
        <authorList>
            <person name="Kalkreuter E."/>
            <person name="Kautsar S.A."/>
            <person name="Yang D."/>
            <person name="Bader C.D."/>
            <person name="Teijaro C.N."/>
            <person name="Fluegel L."/>
            <person name="Davis C.M."/>
            <person name="Simpson J.R."/>
            <person name="Lauterbach L."/>
            <person name="Steele A.D."/>
            <person name="Gui C."/>
            <person name="Meng S."/>
            <person name="Li G."/>
            <person name="Viehrig K."/>
            <person name="Ye F."/>
            <person name="Su P."/>
            <person name="Kiefer A.F."/>
            <person name="Nichols A."/>
            <person name="Cepeda A.J."/>
            <person name="Yan W."/>
            <person name="Fan B."/>
            <person name="Jiang Y."/>
            <person name="Adhikari A."/>
            <person name="Zheng C.-J."/>
            <person name="Schuster L."/>
            <person name="Cowan T.M."/>
            <person name="Smanski M.J."/>
            <person name="Chevrette M.G."/>
            <person name="De Carvalho L.P.S."/>
            <person name="Shen B."/>
        </authorList>
    </citation>
    <scope>NUCLEOTIDE SEQUENCE [LARGE SCALE GENOMIC DNA]</scope>
    <source>
        <strain evidence="2 3">NPDC019708</strain>
    </source>
</reference>
<dbReference type="Proteomes" id="UP001550628">
    <property type="component" value="Unassembled WGS sequence"/>
</dbReference>
<evidence type="ECO:0000256" key="1">
    <source>
        <dbReference type="SAM" id="SignalP"/>
    </source>
</evidence>